<dbReference type="Gene3D" id="3.90.1310.10">
    <property type="entry name" value="Penicillin-binding protein 2a (Domain 2)"/>
    <property type="match status" value="1"/>
</dbReference>
<name>A0A1F7UKU6_9BACT</name>
<evidence type="ECO:0000256" key="11">
    <source>
        <dbReference type="ARBA" id="ARBA00023136"/>
    </source>
</evidence>
<comment type="subcellular location">
    <subcellularLocation>
        <location evidence="2">Cell membrane</location>
    </subcellularLocation>
    <subcellularLocation>
        <location evidence="1">Membrane</location>
        <topology evidence="1">Single-pass membrane protein</topology>
    </subcellularLocation>
</comment>
<dbReference type="SUPFAM" id="SSF56601">
    <property type="entry name" value="beta-lactamase/transpeptidase-like"/>
    <property type="match status" value="1"/>
</dbReference>
<evidence type="ECO:0000256" key="6">
    <source>
        <dbReference type="ARBA" id="ARBA00022692"/>
    </source>
</evidence>
<evidence type="ECO:0000259" key="15">
    <source>
        <dbReference type="Pfam" id="PF00905"/>
    </source>
</evidence>
<dbReference type="InterPro" id="IPR005311">
    <property type="entry name" value="PBP_dimer"/>
</dbReference>
<dbReference type="GO" id="GO:0071972">
    <property type="term" value="F:peptidoglycan L,D-transpeptidase activity"/>
    <property type="evidence" value="ECO:0007669"/>
    <property type="project" value="TreeGrafter"/>
</dbReference>
<dbReference type="InterPro" id="IPR017790">
    <property type="entry name" value="Penicillin-binding_protein_2"/>
</dbReference>
<keyword evidence="4" id="KW-0997">Cell inner membrane</keyword>
<accession>A0A1F7UKU6</accession>
<dbReference type="InterPro" id="IPR036138">
    <property type="entry name" value="PBP_dimer_sf"/>
</dbReference>
<dbReference type="EMBL" id="MGEH01000022">
    <property type="protein sequence ID" value="OGL78865.1"/>
    <property type="molecule type" value="Genomic_DNA"/>
</dbReference>
<dbReference type="GO" id="GO:0005886">
    <property type="term" value="C:plasma membrane"/>
    <property type="evidence" value="ECO:0007669"/>
    <property type="project" value="UniProtKB-SubCell"/>
</dbReference>
<evidence type="ECO:0000256" key="2">
    <source>
        <dbReference type="ARBA" id="ARBA00004236"/>
    </source>
</evidence>
<dbReference type="STRING" id="1802399.A3E39_03485"/>
<keyword evidence="3" id="KW-1003">Cell membrane</keyword>
<evidence type="ECO:0000259" key="16">
    <source>
        <dbReference type="Pfam" id="PF03717"/>
    </source>
</evidence>
<dbReference type="Gene3D" id="3.40.710.10">
    <property type="entry name" value="DD-peptidase/beta-lactamase superfamily"/>
    <property type="match status" value="1"/>
</dbReference>
<evidence type="ECO:0000256" key="4">
    <source>
        <dbReference type="ARBA" id="ARBA00022519"/>
    </source>
</evidence>
<keyword evidence="10 14" id="KW-1133">Transmembrane helix</keyword>
<dbReference type="GO" id="GO:0008360">
    <property type="term" value="P:regulation of cell shape"/>
    <property type="evidence" value="ECO:0007669"/>
    <property type="project" value="UniProtKB-KW"/>
</dbReference>
<feature type="domain" description="Penicillin-binding protein transpeptidase" evidence="15">
    <location>
        <begin position="322"/>
        <end position="638"/>
    </location>
</feature>
<dbReference type="GO" id="GO:0009252">
    <property type="term" value="P:peptidoglycan biosynthetic process"/>
    <property type="evidence" value="ECO:0007669"/>
    <property type="project" value="UniProtKB-KW"/>
</dbReference>
<keyword evidence="5" id="KW-0645">Protease</keyword>
<protein>
    <submittedName>
        <fullName evidence="17">Penicillin-binding protein 2</fullName>
    </submittedName>
</protein>
<evidence type="ECO:0000256" key="10">
    <source>
        <dbReference type="ARBA" id="ARBA00022989"/>
    </source>
</evidence>
<dbReference type="Pfam" id="PF00905">
    <property type="entry name" value="Transpeptidase"/>
    <property type="match status" value="1"/>
</dbReference>
<keyword evidence="12" id="KW-0961">Cell wall biogenesis/degradation</keyword>
<feature type="region of interest" description="Disordered" evidence="13">
    <location>
        <begin position="1"/>
        <end position="28"/>
    </location>
</feature>
<comment type="caution">
    <text evidence="17">The sequence shown here is derived from an EMBL/GenBank/DDBJ whole genome shotgun (WGS) entry which is preliminary data.</text>
</comment>
<dbReference type="PANTHER" id="PTHR30627:SF2">
    <property type="entry name" value="PEPTIDOGLYCAN D,D-TRANSPEPTIDASE MRDA"/>
    <property type="match status" value="1"/>
</dbReference>
<dbReference type="GO" id="GO:0008658">
    <property type="term" value="F:penicillin binding"/>
    <property type="evidence" value="ECO:0007669"/>
    <property type="project" value="InterPro"/>
</dbReference>
<evidence type="ECO:0000256" key="14">
    <source>
        <dbReference type="SAM" id="Phobius"/>
    </source>
</evidence>
<dbReference type="Proteomes" id="UP000176603">
    <property type="component" value="Unassembled WGS sequence"/>
</dbReference>
<dbReference type="GO" id="GO:0006508">
    <property type="term" value="P:proteolysis"/>
    <property type="evidence" value="ECO:0007669"/>
    <property type="project" value="UniProtKB-KW"/>
</dbReference>
<evidence type="ECO:0000256" key="8">
    <source>
        <dbReference type="ARBA" id="ARBA00022960"/>
    </source>
</evidence>
<sequence>MTTMERPVPETSDPFPLRGGGGSLRQGGHESDLIRHEVMFEDRFTHLGDRQVFVGSGIPAPRLYIAFAVGGAILAALLLRTFWMQVGQGDMWRERADANRFRVDILPARRGILRDRNGAVLAENVPSFAVRMRRSDLPRDPEARTQTVATVARTVGVTSDDVLGTLNATGTEADEWVDVARDVAYERAVSLEVQLPGLSGVALVTTAKRRYPVSAGVPSLSHILGYVGVVSPEEFADRRASGYRRTDDIGKTGIELWEEEVIRGTPGERKIEVDAVGRPRAVVGDRAPEDGRDVTLSIDLSLQKAVETALRSGLKRAGVSRGSALLMDARDGSLLALVSLPSYDNNIFAGKVSSTAYAALLGNDDHPLFPRAWAGQVPSGSVIKPLIASAALAEGIITPNTTVHSTGGITVGPWFFPDWAPGGHGLTNVRKAIAWSVNTFFYYIGGGHDAFIGLGVDRLTKWMRAFGLGAKTGLDLPGEATGHVPSQEWKEKTKGERWYIGDTYNLSIGQGDLLVTPVQMARVTAAIANGGSLVVPHVVMSSSTADVQRLDASPLVFATVRQGMRETVTYGSGRRLNALSFPVAGKTGTAQWRSDKPNHAWFTGYAPANAPEVVVTVLLEEGGEGSSSAVPVAGEILQAWYTSQKK</sequence>
<dbReference type="GO" id="GO:0009002">
    <property type="term" value="F:serine-type D-Ala-D-Ala carboxypeptidase activity"/>
    <property type="evidence" value="ECO:0007669"/>
    <property type="project" value="InterPro"/>
</dbReference>
<dbReference type="GO" id="GO:0071555">
    <property type="term" value="P:cell wall organization"/>
    <property type="evidence" value="ECO:0007669"/>
    <property type="project" value="UniProtKB-KW"/>
</dbReference>
<keyword evidence="6 14" id="KW-0812">Transmembrane</keyword>
<evidence type="ECO:0000256" key="1">
    <source>
        <dbReference type="ARBA" id="ARBA00004167"/>
    </source>
</evidence>
<evidence type="ECO:0000256" key="13">
    <source>
        <dbReference type="SAM" id="MobiDB-lite"/>
    </source>
</evidence>
<keyword evidence="7" id="KW-0378">Hydrolase</keyword>
<proteinExistence type="predicted"/>
<dbReference type="AlphaFoldDB" id="A0A1F7UKU6"/>
<feature type="transmembrane region" description="Helical" evidence="14">
    <location>
        <begin position="63"/>
        <end position="83"/>
    </location>
</feature>
<dbReference type="InterPro" id="IPR050515">
    <property type="entry name" value="Beta-lactam/transpept"/>
</dbReference>
<dbReference type="Pfam" id="PF03717">
    <property type="entry name" value="PBP_dimer"/>
    <property type="match status" value="1"/>
</dbReference>
<evidence type="ECO:0000256" key="5">
    <source>
        <dbReference type="ARBA" id="ARBA00022670"/>
    </source>
</evidence>
<organism evidence="17 18">
    <name type="scientific">Candidatus Uhrbacteria bacterium RIFCSPHIGHO2_12_FULL_60_25</name>
    <dbReference type="NCBI Taxonomy" id="1802399"/>
    <lineage>
        <taxon>Bacteria</taxon>
        <taxon>Candidatus Uhriibacteriota</taxon>
    </lineage>
</organism>
<evidence type="ECO:0000313" key="18">
    <source>
        <dbReference type="Proteomes" id="UP000176603"/>
    </source>
</evidence>
<feature type="domain" description="Penicillin-binding protein dimerisation" evidence="16">
    <location>
        <begin position="106"/>
        <end position="280"/>
    </location>
</feature>
<evidence type="ECO:0000256" key="12">
    <source>
        <dbReference type="ARBA" id="ARBA00023316"/>
    </source>
</evidence>
<dbReference type="NCBIfam" id="TIGR03423">
    <property type="entry name" value="pbp2_mrdA"/>
    <property type="match status" value="1"/>
</dbReference>
<dbReference type="Gene3D" id="3.30.1390.30">
    <property type="entry name" value="Penicillin-binding protein 2a, domain 3"/>
    <property type="match status" value="1"/>
</dbReference>
<reference evidence="17 18" key="1">
    <citation type="journal article" date="2016" name="Nat. Commun.">
        <title>Thousands of microbial genomes shed light on interconnected biogeochemical processes in an aquifer system.</title>
        <authorList>
            <person name="Anantharaman K."/>
            <person name="Brown C.T."/>
            <person name="Hug L.A."/>
            <person name="Sharon I."/>
            <person name="Castelle C.J."/>
            <person name="Probst A.J."/>
            <person name="Thomas B.C."/>
            <person name="Singh A."/>
            <person name="Wilkins M.J."/>
            <person name="Karaoz U."/>
            <person name="Brodie E.L."/>
            <person name="Williams K.H."/>
            <person name="Hubbard S.S."/>
            <person name="Banfield J.F."/>
        </authorList>
    </citation>
    <scope>NUCLEOTIDE SEQUENCE [LARGE SCALE GENOMIC DNA]</scope>
</reference>
<dbReference type="InterPro" id="IPR012338">
    <property type="entry name" value="Beta-lactam/transpept-like"/>
</dbReference>
<dbReference type="SUPFAM" id="SSF56519">
    <property type="entry name" value="Penicillin binding protein dimerisation domain"/>
    <property type="match status" value="1"/>
</dbReference>
<evidence type="ECO:0000313" key="17">
    <source>
        <dbReference type="EMBL" id="OGL78865.1"/>
    </source>
</evidence>
<dbReference type="PANTHER" id="PTHR30627">
    <property type="entry name" value="PEPTIDOGLYCAN D,D-TRANSPEPTIDASE"/>
    <property type="match status" value="1"/>
</dbReference>
<evidence type="ECO:0000256" key="7">
    <source>
        <dbReference type="ARBA" id="ARBA00022801"/>
    </source>
</evidence>
<keyword evidence="9" id="KW-0573">Peptidoglycan synthesis</keyword>
<evidence type="ECO:0000256" key="3">
    <source>
        <dbReference type="ARBA" id="ARBA00022475"/>
    </source>
</evidence>
<keyword evidence="8" id="KW-0133">Cell shape</keyword>
<keyword evidence="11 14" id="KW-0472">Membrane</keyword>
<evidence type="ECO:0000256" key="9">
    <source>
        <dbReference type="ARBA" id="ARBA00022984"/>
    </source>
</evidence>
<dbReference type="InterPro" id="IPR001460">
    <property type="entry name" value="PCN-bd_Tpept"/>
</dbReference>
<gene>
    <name evidence="17" type="ORF">A3E39_03485</name>
</gene>